<dbReference type="PANTHER" id="PTHR43861">
    <property type="entry name" value="TRANS-ACONITATE 2-METHYLTRANSFERASE-RELATED"/>
    <property type="match status" value="1"/>
</dbReference>
<dbReference type="EMBL" id="CP073720">
    <property type="protein sequence ID" value="UWP82416.1"/>
    <property type="molecule type" value="Genomic_DNA"/>
</dbReference>
<dbReference type="GO" id="GO:0032259">
    <property type="term" value="P:methylation"/>
    <property type="evidence" value="ECO:0007669"/>
    <property type="project" value="UniProtKB-KW"/>
</dbReference>
<sequence length="276" mass="29597">MTTTTTGTGTPASSPGHYTFDNANPDAEQQVRLLAEILDGHTTDVLAREGVESGWTCLDLGAGAGTIATWLAGQVSPSGLVVAVDQDPRHIRTHQLIDVRIADITVVDLGTDVYDLVHARLLFMHLPQREDLLRRAAAALKPGGVLVVSDWDCRRLDEMLLRSTTDVAEAFLAFQTALVGLAVDNGASADWANRLPLAMLDTGLVDVTAKVHNELWRGGEAGCLLHACNSRQMEAALLSRGVTAEQLAVLREGMADPATVAWSYPMVTAIGRRPEQ</sequence>
<dbReference type="Proteomes" id="UP001059617">
    <property type="component" value="Chromosome"/>
</dbReference>
<proteinExistence type="predicted"/>
<name>A0ABY5VZ69_9ACTN</name>
<reference evidence="3" key="1">
    <citation type="submission" date="2021-04" db="EMBL/GenBank/DDBJ databases">
        <authorList>
            <person name="Hartkoorn R.C."/>
            <person name="Beaudoing E."/>
            <person name="Hot D."/>
        </authorList>
    </citation>
    <scope>NUCLEOTIDE SEQUENCE</scope>
    <source>
        <strain evidence="3">NRRL B-16292</strain>
    </source>
</reference>
<keyword evidence="1" id="KW-0808">Transferase</keyword>
<dbReference type="InterPro" id="IPR029063">
    <property type="entry name" value="SAM-dependent_MTases_sf"/>
</dbReference>
<evidence type="ECO:0000256" key="2">
    <source>
        <dbReference type="SAM" id="MobiDB-lite"/>
    </source>
</evidence>
<dbReference type="Gene3D" id="3.40.50.150">
    <property type="entry name" value="Vaccinia Virus protein VP39"/>
    <property type="match status" value="1"/>
</dbReference>
<dbReference type="CDD" id="cd02440">
    <property type="entry name" value="AdoMet_MTases"/>
    <property type="match status" value="1"/>
</dbReference>
<feature type="compositionally biased region" description="Low complexity" evidence="2">
    <location>
        <begin position="1"/>
        <end position="10"/>
    </location>
</feature>
<keyword evidence="4" id="KW-1185">Reference proteome</keyword>
<evidence type="ECO:0000313" key="3">
    <source>
        <dbReference type="EMBL" id="UWP82416.1"/>
    </source>
</evidence>
<accession>A0ABY5VZ69</accession>
<dbReference type="GO" id="GO:0008168">
    <property type="term" value="F:methyltransferase activity"/>
    <property type="evidence" value="ECO:0007669"/>
    <property type="project" value="UniProtKB-KW"/>
</dbReference>
<evidence type="ECO:0000256" key="1">
    <source>
        <dbReference type="ARBA" id="ARBA00022679"/>
    </source>
</evidence>
<organism evidence="3 4">
    <name type="scientific">Dactylosporangium fulvum</name>
    <dbReference type="NCBI Taxonomy" id="53359"/>
    <lineage>
        <taxon>Bacteria</taxon>
        <taxon>Bacillati</taxon>
        <taxon>Actinomycetota</taxon>
        <taxon>Actinomycetes</taxon>
        <taxon>Micromonosporales</taxon>
        <taxon>Micromonosporaceae</taxon>
        <taxon>Dactylosporangium</taxon>
    </lineage>
</organism>
<dbReference type="PANTHER" id="PTHR43861:SF3">
    <property type="entry name" value="PUTATIVE (AFU_ORTHOLOGUE AFUA_2G14390)-RELATED"/>
    <property type="match status" value="1"/>
</dbReference>
<reference evidence="3" key="2">
    <citation type="submission" date="2022-09" db="EMBL/GenBank/DDBJ databases">
        <title>Biosynthetic gene clusters of Dactylosporangioum fulvum.</title>
        <authorList>
            <person name="Caradec T."/>
        </authorList>
    </citation>
    <scope>NUCLEOTIDE SEQUENCE</scope>
    <source>
        <strain evidence="3">NRRL B-16292</strain>
    </source>
</reference>
<dbReference type="SUPFAM" id="SSF53335">
    <property type="entry name" value="S-adenosyl-L-methionine-dependent methyltransferases"/>
    <property type="match status" value="1"/>
</dbReference>
<feature type="region of interest" description="Disordered" evidence="2">
    <location>
        <begin position="1"/>
        <end position="23"/>
    </location>
</feature>
<protein>
    <submittedName>
        <fullName evidence="3">Methyltransferase domain-containing protein</fullName>
    </submittedName>
</protein>
<keyword evidence="3" id="KW-0489">Methyltransferase</keyword>
<dbReference type="RefSeq" id="WP_259860188.1">
    <property type="nucleotide sequence ID" value="NZ_BAAAST010000025.1"/>
</dbReference>
<gene>
    <name evidence="3" type="ORF">Dfulv_46475</name>
</gene>
<evidence type="ECO:0000313" key="4">
    <source>
        <dbReference type="Proteomes" id="UP001059617"/>
    </source>
</evidence>
<dbReference type="Pfam" id="PF13489">
    <property type="entry name" value="Methyltransf_23"/>
    <property type="match status" value="1"/>
</dbReference>